<dbReference type="InterPro" id="IPR024705">
    <property type="entry name" value="Ssp411"/>
</dbReference>
<evidence type="ECO:0000259" key="2">
    <source>
        <dbReference type="Pfam" id="PF03190"/>
    </source>
</evidence>
<feature type="region of interest" description="Disordered" evidence="1">
    <location>
        <begin position="1"/>
        <end position="25"/>
    </location>
</feature>
<evidence type="ECO:0000256" key="1">
    <source>
        <dbReference type="SAM" id="MobiDB-lite"/>
    </source>
</evidence>
<gene>
    <name evidence="3" type="ORF">FZEAL_10930</name>
</gene>
<evidence type="ECO:0000313" key="3">
    <source>
        <dbReference type="EMBL" id="KAF4963502.1"/>
    </source>
</evidence>
<dbReference type="Gene3D" id="3.40.30.10">
    <property type="entry name" value="Glutaredoxin"/>
    <property type="match status" value="1"/>
</dbReference>
<dbReference type="AlphaFoldDB" id="A0A8H4TT02"/>
<sequence length="215" mass="23799">MVASELTASAKAMRSTPGAGGQTEVSAPLSALQNRATESRSPYIKDHASSLVAWQLLNDDAVERARKENKLIFLHIGYKACHFCHLMSLESFSNPDCASVLNERFVPVIVDREERPDLDTIYMNYVQAVSNAGGWPLNLFLTPNLEPVFGGTYWPGPAGRPRATDDNADEVLDFLTILKKVRDIWSDQEARCRKEATEVVGQLREFAAEGTLGTR</sequence>
<dbReference type="PANTHER" id="PTHR42899">
    <property type="entry name" value="SPERMATOGENESIS-ASSOCIATED PROTEIN 20"/>
    <property type="match status" value="1"/>
</dbReference>
<dbReference type="PANTHER" id="PTHR42899:SF1">
    <property type="entry name" value="SPERMATOGENESIS-ASSOCIATED PROTEIN 20"/>
    <property type="match status" value="1"/>
</dbReference>
<proteinExistence type="predicted"/>
<keyword evidence="4" id="KW-1185">Reference proteome</keyword>
<protein>
    <recommendedName>
        <fullName evidence="2">Spermatogenesis-associated protein 20-like TRX domain-containing protein</fullName>
    </recommendedName>
</protein>
<organism evidence="3 4">
    <name type="scientific">Fusarium zealandicum</name>
    <dbReference type="NCBI Taxonomy" id="1053134"/>
    <lineage>
        <taxon>Eukaryota</taxon>
        <taxon>Fungi</taxon>
        <taxon>Dikarya</taxon>
        <taxon>Ascomycota</taxon>
        <taxon>Pezizomycotina</taxon>
        <taxon>Sordariomycetes</taxon>
        <taxon>Hypocreomycetidae</taxon>
        <taxon>Hypocreales</taxon>
        <taxon>Nectriaceae</taxon>
        <taxon>Fusarium</taxon>
        <taxon>Fusarium staphyleae species complex</taxon>
    </lineage>
</organism>
<evidence type="ECO:0000313" key="4">
    <source>
        <dbReference type="Proteomes" id="UP000635477"/>
    </source>
</evidence>
<dbReference type="InterPro" id="IPR036249">
    <property type="entry name" value="Thioredoxin-like_sf"/>
</dbReference>
<dbReference type="Pfam" id="PF03190">
    <property type="entry name" value="Thioredox_DsbH"/>
    <property type="match status" value="1"/>
</dbReference>
<comment type="caution">
    <text evidence="3">The sequence shown here is derived from an EMBL/GenBank/DDBJ whole genome shotgun (WGS) entry which is preliminary data.</text>
</comment>
<dbReference type="EMBL" id="JABEYC010001615">
    <property type="protein sequence ID" value="KAF4963502.1"/>
    <property type="molecule type" value="Genomic_DNA"/>
</dbReference>
<dbReference type="InterPro" id="IPR004879">
    <property type="entry name" value="Ssp411-like_TRX"/>
</dbReference>
<reference evidence="3" key="2">
    <citation type="submission" date="2020-05" db="EMBL/GenBank/DDBJ databases">
        <authorList>
            <person name="Kim H.-S."/>
            <person name="Proctor R.H."/>
            <person name="Brown D.W."/>
        </authorList>
    </citation>
    <scope>NUCLEOTIDE SEQUENCE</scope>
    <source>
        <strain evidence="3">NRRL 22465</strain>
    </source>
</reference>
<dbReference type="Proteomes" id="UP000635477">
    <property type="component" value="Unassembled WGS sequence"/>
</dbReference>
<dbReference type="CDD" id="cd02955">
    <property type="entry name" value="SSP411"/>
    <property type="match status" value="1"/>
</dbReference>
<dbReference type="SUPFAM" id="SSF52833">
    <property type="entry name" value="Thioredoxin-like"/>
    <property type="match status" value="1"/>
</dbReference>
<name>A0A8H4TT02_9HYPO</name>
<feature type="non-terminal residue" evidence="3">
    <location>
        <position position="1"/>
    </location>
</feature>
<accession>A0A8H4TT02</accession>
<reference evidence="3" key="1">
    <citation type="journal article" date="2020" name="BMC Genomics">
        <title>Correction to: Identification and distribution of gene clusters required for synthesis of sphingolipid metabolism inhibitors in diverse species of the filamentous fungus Fusarium.</title>
        <authorList>
            <person name="Kim H.S."/>
            <person name="Lohmar J.M."/>
            <person name="Busman M."/>
            <person name="Brown D.W."/>
            <person name="Naumann T.A."/>
            <person name="Divon H.H."/>
            <person name="Lysoe E."/>
            <person name="Uhlig S."/>
            <person name="Proctor R.H."/>
        </authorList>
    </citation>
    <scope>NUCLEOTIDE SEQUENCE</scope>
    <source>
        <strain evidence="3">NRRL 22465</strain>
    </source>
</reference>
<dbReference type="OrthoDB" id="1923667at2759"/>
<feature type="domain" description="Spermatogenesis-associated protein 20-like TRX" evidence="2">
    <location>
        <begin position="34"/>
        <end position="203"/>
    </location>
</feature>